<protein>
    <submittedName>
        <fullName evidence="1">Uncharacterized protein</fullName>
    </submittedName>
</protein>
<reference evidence="1 2" key="1">
    <citation type="journal article" date="2024" name="Nat. Commun.">
        <title>Phylogenomics reveals the evolutionary origins of lichenization in chlorophyte algae.</title>
        <authorList>
            <person name="Puginier C."/>
            <person name="Libourel C."/>
            <person name="Otte J."/>
            <person name="Skaloud P."/>
            <person name="Haon M."/>
            <person name="Grisel S."/>
            <person name="Petersen M."/>
            <person name="Berrin J.G."/>
            <person name="Delaux P.M."/>
            <person name="Dal Grande F."/>
            <person name="Keller J."/>
        </authorList>
    </citation>
    <scope>NUCLEOTIDE SEQUENCE [LARGE SCALE GENOMIC DNA]</scope>
    <source>
        <strain evidence="1 2">SAG 2043</strain>
    </source>
</reference>
<accession>A0AAW1QNR2</accession>
<keyword evidence="2" id="KW-1185">Reference proteome</keyword>
<organism evidence="1 2">
    <name type="scientific">[Myrmecia] bisecta</name>
    <dbReference type="NCBI Taxonomy" id="41462"/>
    <lineage>
        <taxon>Eukaryota</taxon>
        <taxon>Viridiplantae</taxon>
        <taxon>Chlorophyta</taxon>
        <taxon>core chlorophytes</taxon>
        <taxon>Trebouxiophyceae</taxon>
        <taxon>Trebouxiales</taxon>
        <taxon>Trebouxiaceae</taxon>
        <taxon>Myrmecia</taxon>
    </lineage>
</organism>
<evidence type="ECO:0000313" key="2">
    <source>
        <dbReference type="Proteomes" id="UP001489004"/>
    </source>
</evidence>
<dbReference type="EMBL" id="JALJOR010000002">
    <property type="protein sequence ID" value="KAK9823113.1"/>
    <property type="molecule type" value="Genomic_DNA"/>
</dbReference>
<evidence type="ECO:0000313" key="1">
    <source>
        <dbReference type="EMBL" id="KAK9823113.1"/>
    </source>
</evidence>
<proteinExistence type="predicted"/>
<sequence>MGRYDSGSVYAEALPDGRLLTIAPGVTPGGSNVHSAQLWDPISRKPLSPQKLISEKDAQARKAACKVGPKLQQLSETCYFNASLNGLLLGQLSQQMLLQRLVTYVGALPPPERIQFLREPLDMTHCKPQLMLADMFRVIFAMLCPNSPTPLTYDDMFVSSESDVPEAFVRGLDPTMGIHGHTLPTLEALVTMLFGQSAISRGYEDLMRDDILVVAEGSGLAPFFAYHPHPGFSLPREIQVVGENASPDTPPTPYVLDFGFVEPYHGHITAGVFCNGVPVVVDSNNMVYERDWLAPSEQPAPKGFYNYNEDDFILRRIPSYTKTELAVYVRKDIISTLAPACPAQYGGRSRLPLSTRPKRRNSRK</sequence>
<dbReference type="Proteomes" id="UP001489004">
    <property type="component" value="Unassembled WGS sequence"/>
</dbReference>
<dbReference type="AlphaFoldDB" id="A0AAW1QNR2"/>
<name>A0AAW1QNR2_9CHLO</name>
<gene>
    <name evidence="1" type="ORF">WJX72_000389</name>
</gene>
<comment type="caution">
    <text evidence="1">The sequence shown here is derived from an EMBL/GenBank/DDBJ whole genome shotgun (WGS) entry which is preliminary data.</text>
</comment>